<evidence type="ECO:0000256" key="5">
    <source>
        <dbReference type="ARBA" id="ARBA00023242"/>
    </source>
</evidence>
<keyword evidence="2" id="KW-0156">Chromatin regulator</keyword>
<dbReference type="GO" id="GO:0005634">
    <property type="term" value="C:nucleus"/>
    <property type="evidence" value="ECO:0007669"/>
    <property type="project" value="UniProtKB-SubCell"/>
</dbReference>
<dbReference type="GO" id="GO:0000123">
    <property type="term" value="C:histone acetyltransferase complex"/>
    <property type="evidence" value="ECO:0007669"/>
    <property type="project" value="TreeGrafter"/>
</dbReference>
<reference evidence="8" key="1">
    <citation type="journal article" date="2014" name="Science">
        <title>Ancient hybridizations among the ancestral genomes of bread wheat.</title>
        <authorList>
            <consortium name="International Wheat Genome Sequencing Consortium,"/>
            <person name="Marcussen T."/>
            <person name="Sandve S.R."/>
            <person name="Heier L."/>
            <person name="Spannagl M."/>
            <person name="Pfeifer M."/>
            <person name="Jakobsen K.S."/>
            <person name="Wulff B.B."/>
            <person name="Steuernagel B."/>
            <person name="Mayer K.F."/>
            <person name="Olsen O.A."/>
        </authorList>
    </citation>
    <scope>NUCLEOTIDE SEQUENCE [LARGE SCALE GENOMIC DNA]</scope>
    <source>
        <strain evidence="8">cv. AL8/78</strain>
    </source>
</reference>
<dbReference type="InterPro" id="IPR026541">
    <property type="entry name" value="MRG_dom"/>
</dbReference>
<dbReference type="Gene3D" id="1.10.274.30">
    <property type="entry name" value="MRG domain"/>
    <property type="match status" value="1"/>
</dbReference>
<dbReference type="AlphaFoldDB" id="A0A453ACR6"/>
<keyword evidence="4" id="KW-0804">Transcription</keyword>
<reference evidence="8" key="2">
    <citation type="journal article" date="2017" name="Nat. Plants">
        <title>The Aegilops tauschii genome reveals multiple impacts of transposons.</title>
        <authorList>
            <person name="Zhao G."/>
            <person name="Zou C."/>
            <person name="Li K."/>
            <person name="Wang K."/>
            <person name="Li T."/>
            <person name="Gao L."/>
            <person name="Zhang X."/>
            <person name="Wang H."/>
            <person name="Yang Z."/>
            <person name="Liu X."/>
            <person name="Jiang W."/>
            <person name="Mao L."/>
            <person name="Kong X."/>
            <person name="Jiao Y."/>
            <person name="Jia J."/>
        </authorList>
    </citation>
    <scope>NUCLEOTIDE SEQUENCE [LARGE SCALE GENOMIC DNA]</scope>
    <source>
        <strain evidence="8">cv. AL8/78</strain>
    </source>
</reference>
<organism evidence="7 8">
    <name type="scientific">Aegilops tauschii subsp. strangulata</name>
    <name type="common">Goatgrass</name>
    <dbReference type="NCBI Taxonomy" id="200361"/>
    <lineage>
        <taxon>Eukaryota</taxon>
        <taxon>Viridiplantae</taxon>
        <taxon>Streptophyta</taxon>
        <taxon>Embryophyta</taxon>
        <taxon>Tracheophyta</taxon>
        <taxon>Spermatophyta</taxon>
        <taxon>Magnoliopsida</taxon>
        <taxon>Liliopsida</taxon>
        <taxon>Poales</taxon>
        <taxon>Poaceae</taxon>
        <taxon>BOP clade</taxon>
        <taxon>Pooideae</taxon>
        <taxon>Triticodae</taxon>
        <taxon>Triticeae</taxon>
        <taxon>Triticinae</taxon>
        <taxon>Aegilops</taxon>
    </lineage>
</organism>
<reference evidence="7" key="5">
    <citation type="journal article" date="2021" name="G3 (Bethesda)">
        <title>Aegilops tauschii genome assembly Aet v5.0 features greater sequence contiguity and improved annotation.</title>
        <authorList>
            <person name="Wang L."/>
            <person name="Zhu T."/>
            <person name="Rodriguez J.C."/>
            <person name="Deal K.R."/>
            <person name="Dubcovsky J."/>
            <person name="McGuire P.E."/>
            <person name="Lux T."/>
            <person name="Spannagl M."/>
            <person name="Mayer K.F.X."/>
            <person name="Baldrich P."/>
            <person name="Meyers B.C."/>
            <person name="Huo N."/>
            <person name="Gu Y.Q."/>
            <person name="Zhou H."/>
            <person name="Devos K.M."/>
            <person name="Bennetzen J.L."/>
            <person name="Unver T."/>
            <person name="Budak H."/>
            <person name="Gulick P.J."/>
            <person name="Galiba G."/>
            <person name="Kalapos B."/>
            <person name="Nelson D.R."/>
            <person name="Li P."/>
            <person name="You F.M."/>
            <person name="Luo M.C."/>
            <person name="Dvorak J."/>
        </authorList>
    </citation>
    <scope>NUCLEOTIDE SEQUENCE [LARGE SCALE GENOMIC DNA]</scope>
    <source>
        <strain evidence="7">cv. AL8/78</strain>
    </source>
</reference>
<protein>
    <recommendedName>
        <fullName evidence="6">MRG domain-containing protein</fullName>
    </recommendedName>
</protein>
<dbReference type="Gramene" id="AET2Gv20071800.19">
    <property type="protein sequence ID" value="AET2Gv20071800.19"/>
    <property type="gene ID" value="AET2Gv20071800"/>
</dbReference>
<accession>A0A453ACR6</accession>
<dbReference type="GO" id="GO:0006355">
    <property type="term" value="P:regulation of DNA-templated transcription"/>
    <property type="evidence" value="ECO:0007669"/>
    <property type="project" value="InterPro"/>
</dbReference>
<keyword evidence="8" id="KW-1185">Reference proteome</keyword>
<name>A0A453ACR6_AEGTS</name>
<reference evidence="7" key="4">
    <citation type="submission" date="2019-03" db="UniProtKB">
        <authorList>
            <consortium name="EnsemblPlants"/>
        </authorList>
    </citation>
    <scope>IDENTIFICATION</scope>
</reference>
<dbReference type="PANTHER" id="PTHR10880:SF15">
    <property type="entry name" value="MSL COMPLEX SUBUNIT 3"/>
    <property type="match status" value="1"/>
</dbReference>
<evidence type="ECO:0000313" key="7">
    <source>
        <dbReference type="EnsemblPlants" id="AET2Gv20071800.19"/>
    </source>
</evidence>
<feature type="domain" description="MRG" evidence="6">
    <location>
        <begin position="14"/>
        <end position="119"/>
    </location>
</feature>
<dbReference type="EnsemblPlants" id="AET2Gv20071800.19">
    <property type="protein sequence ID" value="AET2Gv20071800.19"/>
    <property type="gene ID" value="AET2Gv20071800"/>
</dbReference>
<dbReference type="Proteomes" id="UP000015105">
    <property type="component" value="Chromosome 2D"/>
</dbReference>
<dbReference type="PROSITE" id="PS51640">
    <property type="entry name" value="MRG"/>
    <property type="match status" value="1"/>
</dbReference>
<evidence type="ECO:0000256" key="4">
    <source>
        <dbReference type="ARBA" id="ARBA00023163"/>
    </source>
</evidence>
<evidence type="ECO:0000313" key="8">
    <source>
        <dbReference type="Proteomes" id="UP000015105"/>
    </source>
</evidence>
<evidence type="ECO:0000256" key="2">
    <source>
        <dbReference type="ARBA" id="ARBA00022853"/>
    </source>
</evidence>
<dbReference type="PANTHER" id="PTHR10880">
    <property type="entry name" value="MORTALITY FACTOR 4-LIKE PROTEIN"/>
    <property type="match status" value="1"/>
</dbReference>
<keyword evidence="3" id="KW-0805">Transcription regulation</keyword>
<evidence type="ECO:0000256" key="3">
    <source>
        <dbReference type="ARBA" id="ARBA00023015"/>
    </source>
</evidence>
<sequence>MEKERRSSESLLMSQFPVTLKKQLVDDWEFVTQLGKLVKLPRSPTVDGILTKYLEYRVKKDNKISDSCAEVTKGLRCYFDKALPAMLLYKKEQKQYKEEIKGDVSPSTVYGAEHLLRLFGETTRATFFCEHGRRCTQQTAAEITGHSQVSAEEPSPFLPFCVRRRFQRRRWGKRQVEANVGICMSDVPSTARFVLRSSHLIVWLLL</sequence>
<reference evidence="7" key="3">
    <citation type="journal article" date="2017" name="Nature">
        <title>Genome sequence of the progenitor of the wheat D genome Aegilops tauschii.</title>
        <authorList>
            <person name="Luo M.C."/>
            <person name="Gu Y.Q."/>
            <person name="Puiu D."/>
            <person name="Wang H."/>
            <person name="Twardziok S.O."/>
            <person name="Deal K.R."/>
            <person name="Huo N."/>
            <person name="Zhu T."/>
            <person name="Wang L."/>
            <person name="Wang Y."/>
            <person name="McGuire P.E."/>
            <person name="Liu S."/>
            <person name="Long H."/>
            <person name="Ramasamy R.K."/>
            <person name="Rodriguez J.C."/>
            <person name="Van S.L."/>
            <person name="Yuan L."/>
            <person name="Wang Z."/>
            <person name="Xia Z."/>
            <person name="Xiao L."/>
            <person name="Anderson O.D."/>
            <person name="Ouyang S."/>
            <person name="Liang Y."/>
            <person name="Zimin A.V."/>
            <person name="Pertea G."/>
            <person name="Qi P."/>
            <person name="Bennetzen J.L."/>
            <person name="Dai X."/>
            <person name="Dawson M.W."/>
            <person name="Muller H.G."/>
            <person name="Kugler K."/>
            <person name="Rivarola-Duarte L."/>
            <person name="Spannagl M."/>
            <person name="Mayer K.F.X."/>
            <person name="Lu F.H."/>
            <person name="Bevan M.W."/>
            <person name="Leroy P."/>
            <person name="Li P."/>
            <person name="You F.M."/>
            <person name="Sun Q."/>
            <person name="Liu Z."/>
            <person name="Lyons E."/>
            <person name="Wicker T."/>
            <person name="Salzberg S.L."/>
            <person name="Devos K.M."/>
            <person name="Dvorak J."/>
        </authorList>
    </citation>
    <scope>NUCLEOTIDE SEQUENCE [LARGE SCALE GENOMIC DNA]</scope>
    <source>
        <strain evidence="7">cv. AL8/78</strain>
    </source>
</reference>
<evidence type="ECO:0000259" key="6">
    <source>
        <dbReference type="Pfam" id="PF05712"/>
    </source>
</evidence>
<dbReference type="Pfam" id="PF05712">
    <property type="entry name" value="MRG"/>
    <property type="match status" value="1"/>
</dbReference>
<dbReference type="GO" id="GO:0006325">
    <property type="term" value="P:chromatin organization"/>
    <property type="evidence" value="ECO:0007669"/>
    <property type="project" value="UniProtKB-KW"/>
</dbReference>
<dbReference type="InterPro" id="IPR038217">
    <property type="entry name" value="MRG_C_sf"/>
</dbReference>
<comment type="subcellular location">
    <subcellularLocation>
        <location evidence="1">Nucleus</location>
    </subcellularLocation>
</comment>
<keyword evidence="5" id="KW-0539">Nucleus</keyword>
<dbReference type="InterPro" id="IPR008676">
    <property type="entry name" value="MRG"/>
</dbReference>
<proteinExistence type="predicted"/>
<evidence type="ECO:0000256" key="1">
    <source>
        <dbReference type="ARBA" id="ARBA00004123"/>
    </source>
</evidence>